<gene>
    <name evidence="4" type="ORF">MFLAVUS_006443</name>
</gene>
<reference evidence="4 5" key="1">
    <citation type="submission" date="2024-04" db="EMBL/GenBank/DDBJ databases">
        <title>genome sequences of Mucor flavus KT1a and Helicostylum pulchrum KT1b strains isolated from the surface of a dry-aged beef.</title>
        <authorList>
            <person name="Toyotome T."/>
            <person name="Hosono M."/>
            <person name="Torimaru M."/>
            <person name="Fukuda K."/>
            <person name="Mikami N."/>
        </authorList>
    </citation>
    <scope>NUCLEOTIDE SEQUENCE [LARGE SCALE GENOMIC DNA]</scope>
    <source>
        <strain evidence="4 5">KT1a</strain>
    </source>
</reference>
<feature type="signal peptide" evidence="2">
    <location>
        <begin position="1"/>
        <end position="21"/>
    </location>
</feature>
<dbReference type="InterPro" id="IPR000868">
    <property type="entry name" value="Isochorismatase-like_dom"/>
</dbReference>
<dbReference type="NCBIfam" id="NF041461">
    <property type="entry name" value="C_hydro_YcaC"/>
    <property type="match status" value="1"/>
</dbReference>
<dbReference type="PANTHER" id="PTHR43559">
    <property type="entry name" value="HYDROLASE YCAC-RELATED"/>
    <property type="match status" value="1"/>
</dbReference>
<dbReference type="InterPro" id="IPR036380">
    <property type="entry name" value="Isochorismatase-like_sf"/>
</dbReference>
<comment type="caution">
    <text evidence="4">The sequence shown here is derived from an EMBL/GenBank/DDBJ whole genome shotgun (WGS) entry which is preliminary data.</text>
</comment>
<proteinExistence type="inferred from homology"/>
<dbReference type="Gene3D" id="3.40.50.850">
    <property type="entry name" value="Isochorismatase-like"/>
    <property type="match status" value="1"/>
</dbReference>
<dbReference type="EMBL" id="BAABUK010000015">
    <property type="protein sequence ID" value="GAA5812979.1"/>
    <property type="molecule type" value="Genomic_DNA"/>
</dbReference>
<dbReference type="CDD" id="cd01012">
    <property type="entry name" value="YcaC_related"/>
    <property type="match status" value="1"/>
</dbReference>
<dbReference type="Pfam" id="PF00857">
    <property type="entry name" value="Isochorismatase"/>
    <property type="match status" value="1"/>
</dbReference>
<dbReference type="Proteomes" id="UP001473302">
    <property type="component" value="Unassembled WGS sequence"/>
</dbReference>
<protein>
    <recommendedName>
        <fullName evidence="3">Isochorismatase-like domain-containing protein</fullName>
    </recommendedName>
</protein>
<evidence type="ECO:0000256" key="2">
    <source>
        <dbReference type="SAM" id="SignalP"/>
    </source>
</evidence>
<evidence type="ECO:0000313" key="5">
    <source>
        <dbReference type="Proteomes" id="UP001473302"/>
    </source>
</evidence>
<comment type="similarity">
    <text evidence="1">Belongs to the isochorismatase family.</text>
</comment>
<keyword evidence="2" id="KW-0732">Signal</keyword>
<evidence type="ECO:0000313" key="4">
    <source>
        <dbReference type="EMBL" id="GAA5812979.1"/>
    </source>
</evidence>
<sequence>MRFSITTALVGAAALISTVSADFYNRLNVNDTAFLFIDHQTGLLNLVDDYKPDAFLNNVMGLAETAKYFNVPTILTTSREDGPNGGLLPSLKKLFPDAPYVARPGQINAWDDPEFVKAVKKTGKKQLVISGIVTDVCVAFVSLSAKKAGYEVFVVTDASGTFNEAVRDASWLRMQAGGIQLMNWFAVACELGRDWRRDITGMAALFANRLPAYSHVMDSYNAAQAAALEAAK</sequence>
<organism evidence="4 5">
    <name type="scientific">Mucor flavus</name>
    <dbReference type="NCBI Taxonomy" id="439312"/>
    <lineage>
        <taxon>Eukaryota</taxon>
        <taxon>Fungi</taxon>
        <taxon>Fungi incertae sedis</taxon>
        <taxon>Mucoromycota</taxon>
        <taxon>Mucoromycotina</taxon>
        <taxon>Mucoromycetes</taxon>
        <taxon>Mucorales</taxon>
        <taxon>Mucorineae</taxon>
        <taxon>Mucoraceae</taxon>
        <taxon>Mucor</taxon>
    </lineage>
</organism>
<dbReference type="PANTHER" id="PTHR43559:SF3">
    <property type="entry name" value="HYDROLASE YCAC-RELATED"/>
    <property type="match status" value="1"/>
</dbReference>
<dbReference type="InterPro" id="IPR053152">
    <property type="entry name" value="Hydrolase_YcaC-like"/>
</dbReference>
<evidence type="ECO:0000256" key="1">
    <source>
        <dbReference type="ARBA" id="ARBA00006336"/>
    </source>
</evidence>
<evidence type="ECO:0000259" key="3">
    <source>
        <dbReference type="Pfam" id="PF00857"/>
    </source>
</evidence>
<dbReference type="InterPro" id="IPR048239">
    <property type="entry name" value="YcaC"/>
</dbReference>
<keyword evidence="5" id="KW-1185">Reference proteome</keyword>
<accession>A0ABP9Z1K1</accession>
<name>A0ABP9Z1K1_9FUNG</name>
<feature type="chain" id="PRO_5046027753" description="Isochorismatase-like domain-containing protein" evidence="2">
    <location>
        <begin position="22"/>
        <end position="232"/>
    </location>
</feature>
<dbReference type="SUPFAM" id="SSF52499">
    <property type="entry name" value="Isochorismatase-like hydrolases"/>
    <property type="match status" value="1"/>
</dbReference>
<feature type="domain" description="Isochorismatase-like" evidence="3">
    <location>
        <begin position="32"/>
        <end position="182"/>
    </location>
</feature>